<evidence type="ECO:0000313" key="4">
    <source>
        <dbReference type="Proteomes" id="UP000671399"/>
    </source>
</evidence>
<evidence type="ECO:0008006" key="5">
    <source>
        <dbReference type="Google" id="ProtNLM"/>
    </source>
</evidence>
<feature type="region of interest" description="Disordered" evidence="1">
    <location>
        <begin position="504"/>
        <end position="527"/>
    </location>
</feature>
<keyword evidence="2" id="KW-0472">Membrane</keyword>
<accession>A0ABS3VDH7</accession>
<feature type="region of interest" description="Disordered" evidence="1">
    <location>
        <begin position="1"/>
        <end position="49"/>
    </location>
</feature>
<organism evidence="3 4">
    <name type="scientific">Micromonospora antibiotica</name>
    <dbReference type="NCBI Taxonomy" id="2807623"/>
    <lineage>
        <taxon>Bacteria</taxon>
        <taxon>Bacillati</taxon>
        <taxon>Actinomycetota</taxon>
        <taxon>Actinomycetes</taxon>
        <taxon>Micromonosporales</taxon>
        <taxon>Micromonosporaceae</taxon>
        <taxon>Micromonospora</taxon>
    </lineage>
</organism>
<protein>
    <recommendedName>
        <fullName evidence="5">DUF4340 domain-containing protein</fullName>
    </recommendedName>
</protein>
<feature type="region of interest" description="Disordered" evidence="1">
    <location>
        <begin position="239"/>
        <end position="258"/>
    </location>
</feature>
<keyword evidence="2" id="KW-1133">Transmembrane helix</keyword>
<reference evidence="3 4" key="1">
    <citation type="submission" date="2021-03" db="EMBL/GenBank/DDBJ databases">
        <authorList>
            <person name="Lee D.-H."/>
        </authorList>
    </citation>
    <scope>NUCLEOTIDE SEQUENCE [LARGE SCALE GENOMIC DNA]</scope>
    <source>
        <strain evidence="3 4">MMS20-R2-23</strain>
    </source>
</reference>
<comment type="caution">
    <text evidence="3">The sequence shown here is derived from an EMBL/GenBank/DDBJ whole genome shotgun (WGS) entry which is preliminary data.</text>
</comment>
<feature type="transmembrane region" description="Helical" evidence="2">
    <location>
        <begin position="54"/>
        <end position="75"/>
    </location>
</feature>
<evidence type="ECO:0000256" key="1">
    <source>
        <dbReference type="SAM" id="MobiDB-lite"/>
    </source>
</evidence>
<dbReference type="EMBL" id="JAGFWR010000016">
    <property type="protein sequence ID" value="MBO4163669.1"/>
    <property type="molecule type" value="Genomic_DNA"/>
</dbReference>
<sequence length="527" mass="56070">METSPDRPRHPPGTGPGRRRAGRRHRTADRPVTLGTTAPPGPEDRTPGRRRATLLVLGAVAATSAAALVAGLLSWSPAPATPARALTGDEVERLAAARVSAYRDVRAGVRVAVGTAAGRTDLVGWVDWSRPLAYLAVGGPGAGQDRGLVQADGPVVVHRRDPTAIVTPARPPLVPPVDRWRLRDRPTGRRLDGALAVLFALAADRVEPAEPLRTGGRWLGRDTVGGDPVDVLQAALRPVGPRGRPAAGPTGRPEARDTDPRWWVDRDARLRRWAGRLDDGTPVTVELDRVDRPTPWPVDALGGRPGLPRALTDEEAARLGRLTTRLRAGSGAAVTVTAPLGTAANLRGSGWLSWSADVSYLSVAELDTLGRRTLRRRDRTGFARADVPVGPDTAAPGPPLPPPAGTGWRLDGRPADELDVLVDAALQADGRPPGVDTAVRIRGDRRANRPVDVFEVRQQGRRLRYWLDRSGFPYRLELRTTGGLWAQLDLSPGPLPAGLVAPHRTATSASRPGGRHDAAGGAIRPTP</sequence>
<proteinExistence type="predicted"/>
<evidence type="ECO:0000313" key="3">
    <source>
        <dbReference type="EMBL" id="MBO4163669.1"/>
    </source>
</evidence>
<dbReference type="Proteomes" id="UP000671399">
    <property type="component" value="Unassembled WGS sequence"/>
</dbReference>
<dbReference type="RefSeq" id="WP_208569229.1">
    <property type="nucleotide sequence ID" value="NZ_JAGFWR010000016.1"/>
</dbReference>
<keyword evidence="4" id="KW-1185">Reference proteome</keyword>
<gene>
    <name evidence="3" type="ORF">JQN83_23030</name>
</gene>
<feature type="compositionally biased region" description="Low complexity" evidence="1">
    <location>
        <begin position="239"/>
        <end position="252"/>
    </location>
</feature>
<evidence type="ECO:0000256" key="2">
    <source>
        <dbReference type="SAM" id="Phobius"/>
    </source>
</evidence>
<feature type="compositionally biased region" description="Basic residues" evidence="1">
    <location>
        <begin position="17"/>
        <end position="27"/>
    </location>
</feature>
<name>A0ABS3VDH7_9ACTN</name>
<keyword evidence="2" id="KW-0812">Transmembrane</keyword>